<gene>
    <name evidence="2" type="ORF">G1H11_05215</name>
</gene>
<dbReference type="GO" id="GO:0016853">
    <property type="term" value="F:isomerase activity"/>
    <property type="evidence" value="ECO:0007669"/>
    <property type="project" value="UniProtKB-KW"/>
</dbReference>
<dbReference type="Gene3D" id="1.20.120.450">
    <property type="entry name" value="dinb family like domain"/>
    <property type="match status" value="1"/>
</dbReference>
<keyword evidence="3" id="KW-1185">Reference proteome</keyword>
<dbReference type="AlphaFoldDB" id="A0A6N9YIE3"/>
<keyword evidence="2" id="KW-0670">Pyruvate</keyword>
<dbReference type="EMBL" id="JAAGOB010000002">
    <property type="protein sequence ID" value="NED94705.1"/>
    <property type="molecule type" value="Genomic_DNA"/>
</dbReference>
<dbReference type="Pfam" id="PF11716">
    <property type="entry name" value="MDMPI_N"/>
    <property type="match status" value="1"/>
</dbReference>
<dbReference type="RefSeq" id="WP_163816684.1">
    <property type="nucleotide sequence ID" value="NZ_JAAGOB010000002.1"/>
</dbReference>
<evidence type="ECO:0000259" key="1">
    <source>
        <dbReference type="Pfam" id="PF11716"/>
    </source>
</evidence>
<dbReference type="Proteomes" id="UP000469185">
    <property type="component" value="Unassembled WGS sequence"/>
</dbReference>
<dbReference type="InterPro" id="IPR017517">
    <property type="entry name" value="Maleyloyr_isom"/>
</dbReference>
<protein>
    <submittedName>
        <fullName evidence="2">Maleylpyruvate isomerase family mycothiol-dependent enzyme</fullName>
    </submittedName>
</protein>
<dbReference type="InterPro" id="IPR024344">
    <property type="entry name" value="MDMPI_metal-binding"/>
</dbReference>
<evidence type="ECO:0000313" key="3">
    <source>
        <dbReference type="Proteomes" id="UP000469185"/>
    </source>
</evidence>
<feature type="domain" description="Mycothiol-dependent maleylpyruvate isomerase metal-binding" evidence="1">
    <location>
        <begin position="19"/>
        <end position="134"/>
    </location>
</feature>
<comment type="caution">
    <text evidence="2">The sequence shown here is derived from an EMBL/GenBank/DDBJ whole genome shotgun (WGS) entry which is preliminary data.</text>
</comment>
<sequence>MINQPAALAGGVELLDRSIAYTLGSLQAITPGAMQRRTPCKGWNLRALLSHMDDSLAALCEAADLGRIELELAGAETPVSETISRLKQRACRLLSWAAEAMDEHTIEVSDRALSASFVTTTGALEITVHGWDIAQACGLDRPIPAELAIRLLDLSPVLVSDDDRPARFAAPVQIGPRYGPADQLIAFLGRDPHG</sequence>
<organism evidence="2 3">
    <name type="scientific">Phytoactinopolyspora alkaliphila</name>
    <dbReference type="NCBI Taxonomy" id="1783498"/>
    <lineage>
        <taxon>Bacteria</taxon>
        <taxon>Bacillati</taxon>
        <taxon>Actinomycetota</taxon>
        <taxon>Actinomycetes</taxon>
        <taxon>Jiangellales</taxon>
        <taxon>Jiangellaceae</taxon>
        <taxon>Phytoactinopolyspora</taxon>
    </lineage>
</organism>
<name>A0A6N9YIE3_9ACTN</name>
<dbReference type="SUPFAM" id="SSF109854">
    <property type="entry name" value="DinB/YfiT-like putative metalloenzymes"/>
    <property type="match status" value="1"/>
</dbReference>
<dbReference type="GO" id="GO:0046872">
    <property type="term" value="F:metal ion binding"/>
    <property type="evidence" value="ECO:0007669"/>
    <property type="project" value="InterPro"/>
</dbReference>
<keyword evidence="2" id="KW-0413">Isomerase</keyword>
<accession>A0A6N9YIE3</accession>
<proteinExistence type="predicted"/>
<evidence type="ECO:0000313" key="2">
    <source>
        <dbReference type="EMBL" id="NED94705.1"/>
    </source>
</evidence>
<dbReference type="InterPro" id="IPR034660">
    <property type="entry name" value="DinB/YfiT-like"/>
</dbReference>
<reference evidence="2 3" key="1">
    <citation type="submission" date="2020-02" db="EMBL/GenBank/DDBJ databases">
        <authorList>
            <person name="Li X.-J."/>
            <person name="Feng X.-M."/>
        </authorList>
    </citation>
    <scope>NUCLEOTIDE SEQUENCE [LARGE SCALE GENOMIC DNA]</scope>
    <source>
        <strain evidence="2 3">CGMCC 4.7225</strain>
    </source>
</reference>
<dbReference type="NCBIfam" id="TIGR03083">
    <property type="entry name" value="maleylpyruvate isomerase family mycothiol-dependent enzyme"/>
    <property type="match status" value="1"/>
</dbReference>